<evidence type="ECO:0000313" key="3">
    <source>
        <dbReference type="EMBL" id="RPE95820.1"/>
    </source>
</evidence>
<accession>A0AAE6X943</accession>
<evidence type="ECO:0000259" key="1">
    <source>
        <dbReference type="Pfam" id="PF01243"/>
    </source>
</evidence>
<evidence type="ECO:0000313" key="4">
    <source>
        <dbReference type="Proteomes" id="UP000276901"/>
    </source>
</evidence>
<evidence type="ECO:0000313" key="5">
    <source>
        <dbReference type="Proteomes" id="UP000502287"/>
    </source>
</evidence>
<sequence length="152" mass="17948">MKKRIFTFIKKKYLCTVCCSDGNQPWANTFYYVFDEDNHRLIYVTSDKTHHAKTMFQNPNVAGTIFSPTRFNPSLQGVQFTGIAKRLEGDEIEKAAELYKKEYKHEVIDKLSVWEISLQYIRMIDHTLGFYGKLEWRVNEPDTVLDFSNYLE</sequence>
<dbReference type="Pfam" id="PF01243">
    <property type="entry name" value="PNPOx_N"/>
    <property type="match status" value="1"/>
</dbReference>
<gene>
    <name evidence="2" type="ORF">A4G17_09795</name>
    <name evidence="3" type="ORF">EDC49_0196</name>
</gene>
<dbReference type="Gene3D" id="2.30.110.10">
    <property type="entry name" value="Electron Transport, Fmn-binding Protein, Chain A"/>
    <property type="match status" value="1"/>
</dbReference>
<organism evidence="2 5">
    <name type="scientific">Frederiksenia canicola</name>
    <dbReference type="NCBI Taxonomy" id="123824"/>
    <lineage>
        <taxon>Bacteria</taxon>
        <taxon>Pseudomonadati</taxon>
        <taxon>Pseudomonadota</taxon>
        <taxon>Gammaproteobacteria</taxon>
        <taxon>Pasteurellales</taxon>
        <taxon>Pasteurellaceae</taxon>
        <taxon>Frederiksenia</taxon>
    </lineage>
</organism>
<feature type="domain" description="Pyridoxamine 5'-phosphate oxidase N-terminal" evidence="1">
    <location>
        <begin position="1"/>
        <end position="123"/>
    </location>
</feature>
<dbReference type="RefSeq" id="WP_123955754.1">
    <property type="nucleotide sequence ID" value="NZ_CP015029.1"/>
</dbReference>
<dbReference type="InterPro" id="IPR012349">
    <property type="entry name" value="Split_barrel_FMN-bd"/>
</dbReference>
<protein>
    <recommendedName>
        <fullName evidence="1">Pyridoxamine 5'-phosphate oxidase N-terminal domain-containing protein</fullName>
    </recommendedName>
</protein>
<dbReference type="AlphaFoldDB" id="A0AAE6X943"/>
<keyword evidence="4" id="KW-1185">Reference proteome</keyword>
<dbReference type="PIRSF" id="PIRSF009554">
    <property type="entry name" value="UCP009554"/>
    <property type="match status" value="1"/>
</dbReference>
<evidence type="ECO:0000313" key="2">
    <source>
        <dbReference type="EMBL" id="QIM65719.1"/>
    </source>
</evidence>
<dbReference type="InterPro" id="IPR011194">
    <property type="entry name" value="UPF0306"/>
</dbReference>
<reference evidence="2 5" key="1">
    <citation type="submission" date="2016-03" db="EMBL/GenBank/DDBJ databases">
        <authorList>
            <person name="Hansen M.J."/>
            <person name="Bojesen A.M."/>
            <person name="Planet P."/>
        </authorList>
    </citation>
    <scope>NUCLEOTIDE SEQUENCE [LARGE SCALE GENOMIC DNA]</scope>
    <source>
        <strain evidence="2 5">HPA 21</strain>
    </source>
</reference>
<reference evidence="3 4" key="2">
    <citation type="submission" date="2018-11" db="EMBL/GenBank/DDBJ databases">
        <title>Genomic Encyclopedia of Type Strains, Phase IV (KMG-IV): sequencing the most valuable type-strain genomes for metagenomic binning, comparative biology and taxonomic classification.</title>
        <authorList>
            <person name="Goeker M."/>
        </authorList>
    </citation>
    <scope>NUCLEOTIDE SEQUENCE [LARGE SCALE GENOMIC DNA]</scope>
    <source>
        <strain evidence="3 4">DSM 25797</strain>
    </source>
</reference>
<dbReference type="EMBL" id="RKQT01000001">
    <property type="protein sequence ID" value="RPE95820.1"/>
    <property type="molecule type" value="Genomic_DNA"/>
</dbReference>
<proteinExistence type="predicted"/>
<dbReference type="Proteomes" id="UP000502287">
    <property type="component" value="Chromosome"/>
</dbReference>
<dbReference type="Proteomes" id="UP000276901">
    <property type="component" value="Unassembled WGS sequence"/>
</dbReference>
<dbReference type="SUPFAM" id="SSF50475">
    <property type="entry name" value="FMN-binding split barrel"/>
    <property type="match status" value="1"/>
</dbReference>
<dbReference type="KEGG" id="fcl:A4G17_09795"/>
<name>A0AAE6X943_9PAST</name>
<dbReference type="InterPro" id="IPR011576">
    <property type="entry name" value="Pyridox_Oxase_N"/>
</dbReference>
<dbReference type="EMBL" id="CP015029">
    <property type="protein sequence ID" value="QIM65719.1"/>
    <property type="molecule type" value="Genomic_DNA"/>
</dbReference>